<proteinExistence type="predicted"/>
<name>A0A151IMQ4_9HYME</name>
<dbReference type="AlphaFoldDB" id="A0A151IMQ4"/>
<evidence type="ECO:0000256" key="1">
    <source>
        <dbReference type="PROSITE-ProRule" id="PRU00042"/>
    </source>
</evidence>
<dbReference type="STRING" id="456900.A0A151IMQ4"/>
<keyword evidence="1" id="KW-0479">Metal-binding</keyword>
<protein>
    <recommendedName>
        <fullName evidence="3">C2H2-type domain-containing protein</fullName>
    </recommendedName>
</protein>
<dbReference type="GO" id="GO:0008270">
    <property type="term" value="F:zinc ion binding"/>
    <property type="evidence" value="ECO:0007669"/>
    <property type="project" value="UniProtKB-KW"/>
</dbReference>
<keyword evidence="5" id="KW-1185">Reference proteome</keyword>
<reference evidence="4 5" key="1">
    <citation type="submission" date="2016-03" db="EMBL/GenBank/DDBJ databases">
        <title>Cyphomyrmex costatus WGS genome.</title>
        <authorList>
            <person name="Nygaard S."/>
            <person name="Hu H."/>
            <person name="Boomsma J."/>
            <person name="Zhang G."/>
        </authorList>
    </citation>
    <scope>NUCLEOTIDE SEQUENCE [LARGE SCALE GENOMIC DNA]</scope>
    <source>
        <strain evidence="4">MS0001</strain>
        <tissue evidence="4">Whole body</tissue>
    </source>
</reference>
<evidence type="ECO:0000313" key="5">
    <source>
        <dbReference type="Proteomes" id="UP000078542"/>
    </source>
</evidence>
<dbReference type="EMBL" id="KQ977026">
    <property type="protein sequence ID" value="KYN06237.1"/>
    <property type="molecule type" value="Genomic_DNA"/>
</dbReference>
<feature type="domain" description="C2H2-type" evidence="3">
    <location>
        <begin position="10"/>
        <end position="38"/>
    </location>
</feature>
<dbReference type="Gene3D" id="3.30.160.60">
    <property type="entry name" value="Classic Zinc Finger"/>
    <property type="match status" value="1"/>
</dbReference>
<dbReference type="Proteomes" id="UP000078542">
    <property type="component" value="Unassembled WGS sequence"/>
</dbReference>
<dbReference type="PROSITE" id="PS00028">
    <property type="entry name" value="ZINC_FINGER_C2H2_1"/>
    <property type="match status" value="1"/>
</dbReference>
<accession>A0A151IMQ4</accession>
<gene>
    <name evidence="4" type="ORF">ALC62_02829</name>
</gene>
<evidence type="ECO:0000313" key="4">
    <source>
        <dbReference type="EMBL" id="KYN06237.1"/>
    </source>
</evidence>
<dbReference type="PROSITE" id="PS50157">
    <property type="entry name" value="ZINC_FINGER_C2H2_2"/>
    <property type="match status" value="1"/>
</dbReference>
<keyword evidence="1" id="KW-0862">Zinc</keyword>
<feature type="region of interest" description="Disordered" evidence="2">
    <location>
        <begin position="29"/>
        <end position="75"/>
    </location>
</feature>
<feature type="compositionally biased region" description="Low complexity" evidence="2">
    <location>
        <begin position="37"/>
        <end position="48"/>
    </location>
</feature>
<evidence type="ECO:0000259" key="3">
    <source>
        <dbReference type="PROSITE" id="PS50157"/>
    </source>
</evidence>
<dbReference type="InterPro" id="IPR013087">
    <property type="entry name" value="Znf_C2H2_type"/>
</dbReference>
<organism evidence="4 5">
    <name type="scientific">Cyphomyrmex costatus</name>
    <dbReference type="NCBI Taxonomy" id="456900"/>
    <lineage>
        <taxon>Eukaryota</taxon>
        <taxon>Metazoa</taxon>
        <taxon>Ecdysozoa</taxon>
        <taxon>Arthropoda</taxon>
        <taxon>Hexapoda</taxon>
        <taxon>Insecta</taxon>
        <taxon>Pterygota</taxon>
        <taxon>Neoptera</taxon>
        <taxon>Endopterygota</taxon>
        <taxon>Hymenoptera</taxon>
        <taxon>Apocrita</taxon>
        <taxon>Aculeata</taxon>
        <taxon>Formicoidea</taxon>
        <taxon>Formicidae</taxon>
        <taxon>Myrmicinae</taxon>
        <taxon>Cyphomyrmex</taxon>
    </lineage>
</organism>
<keyword evidence="1" id="KW-0863">Zinc-finger</keyword>
<feature type="compositionally biased region" description="Polar residues" evidence="2">
    <location>
        <begin position="61"/>
        <end position="75"/>
    </location>
</feature>
<evidence type="ECO:0000256" key="2">
    <source>
        <dbReference type="SAM" id="MobiDB-lite"/>
    </source>
</evidence>
<sequence length="75" mass="8075">MSSSGNNAEIPCTRCEAKFTRQAALRKHLATQHPETNNNVSNSNNNNVGVDSQEVIGKSDIAQTVPTSQLTSEMT</sequence>